<sequence>MKKILFVCLMMGLAFVTGCSAGSNEDKEQSVDVKESQELKQQISTESIDFSSLEGFQTLQNDKITHIHGIGYPNSDSGLFIATHHGLKVYSDHLWFETKQNNHDYMGFQATQEGFFSSGHPEQGSDLKNPLGLQFSDDFGQTLEQVNFYGESDFHYMAASYESNQIYVVNEQPNSKIGTGLFFSKDGKDWIQSKLSGLPAVSANNLGVHPNLGHIVGLSTPKGLYLSHDNGDTFSLFSEEVPVYAFVLKENSILYVMENKGKFKLVEQPLESDDLTDRKLPELAGNEVITNVAISPNDEKEISIATNNGSVWISLDNGENWTSIIEAGKITTHHQS</sequence>
<dbReference type="NCBIfam" id="NF045728">
    <property type="entry name" value="glycosyl_F510_1955"/>
    <property type="match status" value="1"/>
</dbReference>
<accession>A0ABS2DLT4</accession>
<evidence type="ECO:0000313" key="3">
    <source>
        <dbReference type="Proteomes" id="UP001518925"/>
    </source>
</evidence>
<feature type="chain" id="PRO_5046857323" description="Sortilin N-terminal domain-containing protein" evidence="1">
    <location>
        <begin position="22"/>
        <end position="336"/>
    </location>
</feature>
<dbReference type="PROSITE" id="PS51257">
    <property type="entry name" value="PROKAR_LIPOPROTEIN"/>
    <property type="match status" value="1"/>
</dbReference>
<dbReference type="InterPro" id="IPR015943">
    <property type="entry name" value="WD40/YVTN_repeat-like_dom_sf"/>
</dbReference>
<organism evidence="2 3">
    <name type="scientific">Bacillus suaedaesalsae</name>
    <dbReference type="NCBI Taxonomy" id="2810349"/>
    <lineage>
        <taxon>Bacteria</taxon>
        <taxon>Bacillati</taxon>
        <taxon>Bacillota</taxon>
        <taxon>Bacilli</taxon>
        <taxon>Bacillales</taxon>
        <taxon>Bacillaceae</taxon>
        <taxon>Bacillus</taxon>
    </lineage>
</organism>
<proteinExistence type="predicted"/>
<dbReference type="RefSeq" id="WP_204204894.1">
    <property type="nucleotide sequence ID" value="NZ_JAFELM010000043.1"/>
</dbReference>
<keyword evidence="3" id="KW-1185">Reference proteome</keyword>
<dbReference type="InterPro" id="IPR054817">
    <property type="entry name" value="Glycosyl_F510_1955-like"/>
</dbReference>
<evidence type="ECO:0008006" key="4">
    <source>
        <dbReference type="Google" id="ProtNLM"/>
    </source>
</evidence>
<comment type="caution">
    <text evidence="2">The sequence shown here is derived from an EMBL/GenBank/DDBJ whole genome shotgun (WGS) entry which is preliminary data.</text>
</comment>
<evidence type="ECO:0000256" key="1">
    <source>
        <dbReference type="SAM" id="SignalP"/>
    </source>
</evidence>
<dbReference type="EMBL" id="JAFELM010000043">
    <property type="protein sequence ID" value="MBM6619442.1"/>
    <property type="molecule type" value="Genomic_DNA"/>
</dbReference>
<name>A0ABS2DLT4_9BACI</name>
<dbReference type="Gene3D" id="2.130.10.10">
    <property type="entry name" value="YVTN repeat-like/Quinoprotein amine dehydrogenase"/>
    <property type="match status" value="1"/>
</dbReference>
<keyword evidence="1" id="KW-0732">Signal</keyword>
<feature type="signal peptide" evidence="1">
    <location>
        <begin position="1"/>
        <end position="21"/>
    </location>
</feature>
<gene>
    <name evidence="2" type="ORF">JR050_17410</name>
</gene>
<reference evidence="2 3" key="1">
    <citation type="submission" date="2021-02" db="EMBL/GenBank/DDBJ databases">
        <title>Bacillus sp. RD4P76, an endophyte from a halophyte.</title>
        <authorList>
            <person name="Sun J.-Q."/>
        </authorList>
    </citation>
    <scope>NUCLEOTIDE SEQUENCE [LARGE SCALE GENOMIC DNA]</scope>
    <source>
        <strain evidence="2 3">RD4P76</strain>
    </source>
</reference>
<dbReference type="Proteomes" id="UP001518925">
    <property type="component" value="Unassembled WGS sequence"/>
</dbReference>
<protein>
    <recommendedName>
        <fullName evidence="4">Sortilin N-terminal domain-containing protein</fullName>
    </recommendedName>
</protein>
<evidence type="ECO:0000313" key="2">
    <source>
        <dbReference type="EMBL" id="MBM6619442.1"/>
    </source>
</evidence>
<dbReference type="SUPFAM" id="SSF110296">
    <property type="entry name" value="Oligoxyloglucan reducing end-specific cellobiohydrolase"/>
    <property type="match status" value="1"/>
</dbReference>